<gene>
    <name evidence="1" type="ORF">ABAZ39_18640</name>
    <name evidence="2" type="ORF">C1S70_24640</name>
</gene>
<name>A0A060DIP4_9PROT</name>
<evidence type="ECO:0000313" key="1">
    <source>
        <dbReference type="EMBL" id="AIB13951.1"/>
    </source>
</evidence>
<reference evidence="2 4" key="2">
    <citation type="submission" date="2018-01" db="EMBL/GenBank/DDBJ databases">
        <title>Whole genome sequence of Azospirillum brasilense REC3 isolated from strawberry roots.</title>
        <authorList>
            <person name="Fontana C.A."/>
            <person name="Salazar S.M."/>
            <person name="Bassi D."/>
            <person name="Puglisi E."/>
            <person name="Lovaisa N.C."/>
            <person name="Toffoli L.M."/>
            <person name="Pedraza R."/>
            <person name="Cocconcelli P.S."/>
        </authorList>
    </citation>
    <scope>NUCLEOTIDE SEQUENCE [LARGE SCALE GENOMIC DNA]</scope>
    <source>
        <strain evidence="2 4">REC3</strain>
        <plasmid evidence="2">p20unnamed</plasmid>
    </source>
</reference>
<accession>A0A2K1FUK0</accession>
<dbReference type="Proteomes" id="UP000236268">
    <property type="component" value="Unassembled WGS sequence"/>
</dbReference>
<keyword evidence="1" id="KW-0614">Plasmid</keyword>
<dbReference type="KEGG" id="abq:ABAZ39_18640"/>
<dbReference type="Pfam" id="PF05621">
    <property type="entry name" value="TniB"/>
    <property type="match status" value="1"/>
</dbReference>
<dbReference type="AlphaFoldDB" id="A0A060DIP4"/>
<dbReference type="Proteomes" id="UP000027186">
    <property type="component" value="Plasmid AbAZ39_p1"/>
</dbReference>
<evidence type="ECO:0000313" key="3">
    <source>
        <dbReference type="Proteomes" id="UP000027186"/>
    </source>
</evidence>
<dbReference type="RefSeq" id="WP_040134274.1">
    <property type="nucleotide sequence ID" value="NZ_CP007794.1"/>
</dbReference>
<sequence>MVQGTALTAARPEMADPIVVFETTVLPHPNLVAAQAAIARLHSRCQPTGSRPLKARALLIVGAPGAGKTTALEDYQRAYPDVALENTVKGIVSVPTDVLLDADRRPIVYVEAPKKTTQRALVAALLGAFGYKAADHWDTNDIIRKIEFYADQVGTEMIFIDEGHHMVSSTKPEQTEDVAEFIKSLLNRTKRQIVIAGLPALLQITCYRQLHRRLQPSMILAPYNWSTRSGRFHFSVLLATFEKVLELPEPSGLAKSDFAKRFYVATGGEIGIVSKYLSEALSRAKAGSLRFISKELMAEVHDGWHQTYEPDDVLDFDAVLDDSVGTGQAAGSRPADNPFLCDDARLKSLWIQQQAARDAALAALRVGSDGSRVTTLKATGRAAFTPFTRS</sequence>
<dbReference type="EMBL" id="POWG01000034">
    <property type="protein sequence ID" value="PNQ96200.1"/>
    <property type="molecule type" value="Genomic_DNA"/>
</dbReference>
<geneLocation type="plasmid" evidence="1 3">
    <name>AbAZ39_p1</name>
</geneLocation>
<dbReference type="EMBL" id="CP007794">
    <property type="protein sequence ID" value="AIB13951.1"/>
    <property type="molecule type" value="Genomic_DNA"/>
</dbReference>
<organism evidence="1 3">
    <name type="scientific">Azospirillum argentinense</name>
    <dbReference type="NCBI Taxonomy" id="2970906"/>
    <lineage>
        <taxon>Bacteria</taxon>
        <taxon>Pseudomonadati</taxon>
        <taxon>Pseudomonadota</taxon>
        <taxon>Alphaproteobacteria</taxon>
        <taxon>Rhodospirillales</taxon>
        <taxon>Azospirillaceae</taxon>
        <taxon>Azospirillum</taxon>
    </lineage>
</organism>
<protein>
    <recommendedName>
        <fullName evidence="5">AAA+ ATPase domain-containing protein</fullName>
    </recommendedName>
</protein>
<evidence type="ECO:0000313" key="2">
    <source>
        <dbReference type="EMBL" id="PNQ96200.1"/>
    </source>
</evidence>
<dbReference type="OrthoDB" id="8456465at2"/>
<dbReference type="Gene3D" id="3.40.50.300">
    <property type="entry name" value="P-loop containing nucleotide triphosphate hydrolases"/>
    <property type="match status" value="1"/>
</dbReference>
<reference evidence="1 3" key="1">
    <citation type="journal article" date="2014" name="Genome Announc.">
        <title>Complete Genome Sequence of the Model Rhizosphere Strain Azospirillum brasilense Az39, Successfully Applied in Agriculture.</title>
        <authorList>
            <person name="Rivera D."/>
            <person name="Revale S."/>
            <person name="Molina R."/>
            <person name="Gualpa J."/>
            <person name="Puente M."/>
            <person name="Maroniche G."/>
            <person name="Paris G."/>
            <person name="Baker D."/>
            <person name="Clavijo B."/>
            <person name="McLay K."/>
            <person name="Spaepen S."/>
            <person name="Perticari A."/>
            <person name="Vazquez M."/>
            <person name="Wisniewski-Dye F."/>
            <person name="Watkins C."/>
            <person name="Martinez-Abarca F."/>
            <person name="Vanderleyden J."/>
            <person name="Cassan F."/>
        </authorList>
    </citation>
    <scope>NUCLEOTIDE SEQUENCE [LARGE SCALE GENOMIC DNA]</scope>
    <source>
        <strain evidence="1 3">Az39</strain>
        <plasmid evidence="1">AbAZ39_p1</plasmid>
    </source>
</reference>
<evidence type="ECO:0008006" key="5">
    <source>
        <dbReference type="Google" id="ProtNLM"/>
    </source>
</evidence>
<accession>A0A060DIP4</accession>
<evidence type="ECO:0000313" key="4">
    <source>
        <dbReference type="Proteomes" id="UP000236268"/>
    </source>
</evidence>
<dbReference type="InterPro" id="IPR008868">
    <property type="entry name" value="TniB"/>
</dbReference>
<geneLocation type="plasmid" evidence="2">
    <name>p20unnamed</name>
</geneLocation>
<proteinExistence type="predicted"/>
<dbReference type="InterPro" id="IPR027417">
    <property type="entry name" value="P-loop_NTPase"/>
</dbReference>
<dbReference type="SUPFAM" id="SSF52540">
    <property type="entry name" value="P-loop containing nucleoside triphosphate hydrolases"/>
    <property type="match status" value="1"/>
</dbReference>